<feature type="domain" description="DDE-1" evidence="1">
    <location>
        <begin position="69"/>
        <end position="125"/>
    </location>
</feature>
<reference evidence="2 3" key="1">
    <citation type="submission" date="2014-04" db="EMBL/GenBank/DDBJ databases">
        <authorList>
            <consortium name="DOE Joint Genome Institute"/>
            <person name="Kuo A."/>
            <person name="Tarkka M."/>
            <person name="Buscot F."/>
            <person name="Kohler A."/>
            <person name="Nagy L.G."/>
            <person name="Floudas D."/>
            <person name="Copeland A."/>
            <person name="Barry K.W."/>
            <person name="Cichocki N."/>
            <person name="Veneault-Fourrey C."/>
            <person name="LaButti K."/>
            <person name="Lindquist E.A."/>
            <person name="Lipzen A."/>
            <person name="Lundell T."/>
            <person name="Morin E."/>
            <person name="Murat C."/>
            <person name="Sun H."/>
            <person name="Tunlid A."/>
            <person name="Henrissat B."/>
            <person name="Grigoriev I.V."/>
            <person name="Hibbett D.S."/>
            <person name="Martin F."/>
            <person name="Nordberg H.P."/>
            <person name="Cantor M.N."/>
            <person name="Hua S.X."/>
        </authorList>
    </citation>
    <scope>NUCLEOTIDE SEQUENCE [LARGE SCALE GENOMIC DNA]</scope>
    <source>
        <strain evidence="2 3">F 1598</strain>
    </source>
</reference>
<dbReference type="GO" id="GO:0005634">
    <property type="term" value="C:nucleus"/>
    <property type="evidence" value="ECO:0007669"/>
    <property type="project" value="TreeGrafter"/>
</dbReference>
<dbReference type="EMBL" id="KN833055">
    <property type="protein sequence ID" value="KIM74849.1"/>
    <property type="molecule type" value="Genomic_DNA"/>
</dbReference>
<dbReference type="PANTHER" id="PTHR19303:SF73">
    <property type="entry name" value="PROTEIN PDC2"/>
    <property type="match status" value="1"/>
</dbReference>
<dbReference type="HOGENOM" id="CLU_018294_5_2_1"/>
<dbReference type="OrthoDB" id="2618249at2759"/>
<proteinExistence type="predicted"/>
<organism evidence="2 3">
    <name type="scientific">Piloderma croceum (strain F 1598)</name>
    <dbReference type="NCBI Taxonomy" id="765440"/>
    <lineage>
        <taxon>Eukaryota</taxon>
        <taxon>Fungi</taxon>
        <taxon>Dikarya</taxon>
        <taxon>Basidiomycota</taxon>
        <taxon>Agaricomycotina</taxon>
        <taxon>Agaricomycetes</taxon>
        <taxon>Agaricomycetidae</taxon>
        <taxon>Atheliales</taxon>
        <taxon>Atheliaceae</taxon>
        <taxon>Piloderma</taxon>
    </lineage>
</organism>
<evidence type="ECO:0000313" key="2">
    <source>
        <dbReference type="EMBL" id="KIM74849.1"/>
    </source>
</evidence>
<dbReference type="PANTHER" id="PTHR19303">
    <property type="entry name" value="TRANSPOSON"/>
    <property type="match status" value="1"/>
</dbReference>
<evidence type="ECO:0000313" key="3">
    <source>
        <dbReference type="Proteomes" id="UP000054166"/>
    </source>
</evidence>
<dbReference type="InterPro" id="IPR004875">
    <property type="entry name" value="DDE_SF_endonuclease_dom"/>
</dbReference>
<name>A0A0C3F480_PILCF</name>
<feature type="non-terminal residue" evidence="2">
    <location>
        <position position="1"/>
    </location>
</feature>
<evidence type="ECO:0000259" key="1">
    <source>
        <dbReference type="Pfam" id="PF03184"/>
    </source>
</evidence>
<dbReference type="STRING" id="765440.A0A0C3F480"/>
<dbReference type="InParanoid" id="A0A0C3F480"/>
<dbReference type="GO" id="GO:0003677">
    <property type="term" value="F:DNA binding"/>
    <property type="evidence" value="ECO:0007669"/>
    <property type="project" value="TreeGrafter"/>
</dbReference>
<dbReference type="InterPro" id="IPR050863">
    <property type="entry name" value="CenT-Element_Derived"/>
</dbReference>
<dbReference type="Proteomes" id="UP000054166">
    <property type="component" value="Unassembled WGS sequence"/>
</dbReference>
<reference evidence="3" key="2">
    <citation type="submission" date="2015-01" db="EMBL/GenBank/DDBJ databases">
        <title>Evolutionary Origins and Diversification of the Mycorrhizal Mutualists.</title>
        <authorList>
            <consortium name="DOE Joint Genome Institute"/>
            <consortium name="Mycorrhizal Genomics Consortium"/>
            <person name="Kohler A."/>
            <person name="Kuo A."/>
            <person name="Nagy L.G."/>
            <person name="Floudas D."/>
            <person name="Copeland A."/>
            <person name="Barry K.W."/>
            <person name="Cichocki N."/>
            <person name="Veneault-Fourrey C."/>
            <person name="LaButti K."/>
            <person name="Lindquist E.A."/>
            <person name="Lipzen A."/>
            <person name="Lundell T."/>
            <person name="Morin E."/>
            <person name="Murat C."/>
            <person name="Riley R."/>
            <person name="Ohm R."/>
            <person name="Sun H."/>
            <person name="Tunlid A."/>
            <person name="Henrissat B."/>
            <person name="Grigoriev I.V."/>
            <person name="Hibbett D.S."/>
            <person name="Martin F."/>
        </authorList>
    </citation>
    <scope>NUCLEOTIDE SEQUENCE [LARGE SCALE GENOMIC DNA]</scope>
    <source>
        <strain evidence="3">F 1598</strain>
    </source>
</reference>
<dbReference type="Pfam" id="PF03184">
    <property type="entry name" value="DDE_1"/>
    <property type="match status" value="1"/>
</dbReference>
<protein>
    <recommendedName>
        <fullName evidence="1">DDE-1 domain-containing protein</fullName>
    </recommendedName>
</protein>
<dbReference type="AlphaFoldDB" id="A0A0C3F480"/>
<keyword evidence="3" id="KW-1185">Reference proteome</keyword>
<gene>
    <name evidence="2" type="ORF">PILCRDRAFT_79648</name>
</gene>
<sequence length="125" mass="14385">LKEYKRHGEAASADLAAAEDERKWLLEILAPYAKRDRWNVDESGLFGFAPPDRGLALKQMKGKKSNKFRITVTFACNTDGSEKLPIFYIGKSKQPQCFKKTSPHQAGFYYHNNKTAWMTSQYFEE</sequence>
<accession>A0A0C3F480</accession>